<evidence type="ECO:0000256" key="1">
    <source>
        <dbReference type="SAM" id="Phobius"/>
    </source>
</evidence>
<feature type="signal peptide" evidence="2">
    <location>
        <begin position="1"/>
        <end position="22"/>
    </location>
</feature>
<dbReference type="KEGG" id="lvn:BWR22_01125"/>
<evidence type="ECO:0000313" key="3">
    <source>
        <dbReference type="EMBL" id="APX98963.1"/>
    </source>
</evidence>
<organism evidence="3 4">
    <name type="scientific">Lacinutrix venerupis</name>
    <dbReference type="NCBI Taxonomy" id="1486034"/>
    <lineage>
        <taxon>Bacteria</taxon>
        <taxon>Pseudomonadati</taxon>
        <taxon>Bacteroidota</taxon>
        <taxon>Flavobacteriia</taxon>
        <taxon>Flavobacteriales</taxon>
        <taxon>Flavobacteriaceae</taxon>
        <taxon>Lacinutrix</taxon>
    </lineage>
</organism>
<keyword evidence="4" id="KW-1185">Reference proteome</keyword>
<evidence type="ECO:0000256" key="2">
    <source>
        <dbReference type="SAM" id="SignalP"/>
    </source>
</evidence>
<sequence length="68" mass="7264">MIQDKKTIASTLFVLISFVCSAQTPPPPPSGPGPVGLPLPIDNGILVLLGAGLIFGIYKIYHLRKKHI</sequence>
<name>A0AAC9LJ16_9FLAO</name>
<dbReference type="RefSeq" id="WP_076731608.1">
    <property type="nucleotide sequence ID" value="NZ_CP019352.1"/>
</dbReference>
<keyword evidence="1" id="KW-0472">Membrane</keyword>
<keyword evidence="2" id="KW-0732">Signal</keyword>
<dbReference type="AlphaFoldDB" id="A0AAC9LJ16"/>
<dbReference type="EMBL" id="CP019352">
    <property type="protein sequence ID" value="APX98963.1"/>
    <property type="molecule type" value="Genomic_DNA"/>
</dbReference>
<keyword evidence="1" id="KW-1133">Transmembrane helix</keyword>
<feature type="transmembrane region" description="Helical" evidence="1">
    <location>
        <begin position="41"/>
        <end position="61"/>
    </location>
</feature>
<evidence type="ECO:0008006" key="5">
    <source>
        <dbReference type="Google" id="ProtNLM"/>
    </source>
</evidence>
<accession>A0AAC9LJ16</accession>
<reference evidence="3 4" key="1">
    <citation type="submission" date="2017-01" db="EMBL/GenBank/DDBJ databases">
        <title>Complete genome of Lacinutrix venerupis DOK2-8 isolated from seawater in Dokdo.</title>
        <authorList>
            <person name="Chi W.-J."/>
            <person name="Kim J.H."/>
        </authorList>
    </citation>
    <scope>NUCLEOTIDE SEQUENCE [LARGE SCALE GENOMIC DNA]</scope>
    <source>
        <strain evidence="3 4">DOK2-8</strain>
    </source>
</reference>
<gene>
    <name evidence="3" type="ORF">BWR22_01125</name>
</gene>
<evidence type="ECO:0000313" key="4">
    <source>
        <dbReference type="Proteomes" id="UP000187506"/>
    </source>
</evidence>
<protein>
    <recommendedName>
        <fullName evidence="5">LPXTG-motif cell wall-anchored protein</fullName>
    </recommendedName>
</protein>
<proteinExistence type="predicted"/>
<feature type="chain" id="PRO_5042191989" description="LPXTG-motif cell wall-anchored protein" evidence="2">
    <location>
        <begin position="23"/>
        <end position="68"/>
    </location>
</feature>
<keyword evidence="1" id="KW-0812">Transmembrane</keyword>
<dbReference type="Proteomes" id="UP000187506">
    <property type="component" value="Chromosome"/>
</dbReference>